<comment type="caution">
    <text evidence="3">The sequence shown here is derived from an EMBL/GenBank/DDBJ whole genome shotgun (WGS) entry which is preliminary data.</text>
</comment>
<evidence type="ECO:0000256" key="1">
    <source>
        <dbReference type="SAM" id="MobiDB-lite"/>
    </source>
</evidence>
<feature type="chain" id="PRO_5016010778" description="DUF928 domain-containing protein" evidence="2">
    <location>
        <begin position="24"/>
        <end position="245"/>
    </location>
</feature>
<reference evidence="3 4" key="1">
    <citation type="journal article" date="2018" name="Sci. Rep.">
        <title>A novel species of the marine cyanobacterium Acaryochloris with a unique pigment content and lifestyle.</title>
        <authorList>
            <person name="Partensky F."/>
            <person name="Six C."/>
            <person name="Ratin M."/>
            <person name="Garczarek L."/>
            <person name="Vaulot D."/>
            <person name="Probert I."/>
            <person name="Calteau A."/>
            <person name="Gourvil P."/>
            <person name="Marie D."/>
            <person name="Grebert T."/>
            <person name="Bouchier C."/>
            <person name="Le Panse S."/>
            <person name="Gachenot M."/>
            <person name="Rodriguez F."/>
            <person name="Garrido J.L."/>
        </authorList>
    </citation>
    <scope>NUCLEOTIDE SEQUENCE [LARGE SCALE GENOMIC DNA]</scope>
    <source>
        <strain evidence="3 4">RCC1774</strain>
    </source>
</reference>
<accession>A0A2W1JF39</accession>
<dbReference type="Pfam" id="PF06051">
    <property type="entry name" value="DUF928"/>
    <property type="match status" value="1"/>
</dbReference>
<evidence type="ECO:0000313" key="3">
    <source>
        <dbReference type="EMBL" id="PZD72086.1"/>
    </source>
</evidence>
<feature type="region of interest" description="Disordered" evidence="1">
    <location>
        <begin position="36"/>
        <end position="58"/>
    </location>
</feature>
<dbReference type="RefSeq" id="WP_158535132.1">
    <property type="nucleotide sequence ID" value="NZ_CAWNWM010000012.1"/>
</dbReference>
<sequence>MYRTTPVLALGSMVLTMGSWAMAPMAAASVNIPFKSPSDKPAPRRASTSQGASRGGLCDSAATAESASVKALLPESHYGLTAVERPTIVAYLPETSATEVFFSLKDEAKQLHFETSLPISGKAGLFSFQLPAQAPALEPSKHYQWFLAVKCNGELRPSSPFIDGWVQRVIPNASVATIVAQAPSIAQAISLGEAGFWYDTIATLTQLKRQQPQNSEIAQSWRNFLGWTALNPQELDTLTTSNVLQ</sequence>
<keyword evidence="4" id="KW-1185">Reference proteome</keyword>
<name>A0A2W1JF39_9CYAN</name>
<evidence type="ECO:0008006" key="5">
    <source>
        <dbReference type="Google" id="ProtNLM"/>
    </source>
</evidence>
<feature type="signal peptide" evidence="2">
    <location>
        <begin position="1"/>
        <end position="23"/>
    </location>
</feature>
<dbReference type="AlphaFoldDB" id="A0A2W1JF39"/>
<protein>
    <recommendedName>
        <fullName evidence="5">DUF928 domain-containing protein</fullName>
    </recommendedName>
</protein>
<dbReference type="InterPro" id="IPR010328">
    <property type="entry name" value="DUF928"/>
</dbReference>
<dbReference type="Proteomes" id="UP000248857">
    <property type="component" value="Unassembled WGS sequence"/>
</dbReference>
<evidence type="ECO:0000313" key="4">
    <source>
        <dbReference type="Proteomes" id="UP000248857"/>
    </source>
</evidence>
<dbReference type="EMBL" id="PQWO01000012">
    <property type="protein sequence ID" value="PZD72086.1"/>
    <property type="molecule type" value="Genomic_DNA"/>
</dbReference>
<evidence type="ECO:0000256" key="2">
    <source>
        <dbReference type="SAM" id="SignalP"/>
    </source>
</evidence>
<dbReference type="OrthoDB" id="513783at2"/>
<proteinExistence type="predicted"/>
<organism evidence="3 4">
    <name type="scientific">Acaryochloris thomasi RCC1774</name>
    <dbReference type="NCBI Taxonomy" id="1764569"/>
    <lineage>
        <taxon>Bacteria</taxon>
        <taxon>Bacillati</taxon>
        <taxon>Cyanobacteriota</taxon>
        <taxon>Cyanophyceae</taxon>
        <taxon>Acaryochloridales</taxon>
        <taxon>Acaryochloridaceae</taxon>
        <taxon>Acaryochloris</taxon>
        <taxon>Acaryochloris thomasi</taxon>
    </lineage>
</organism>
<keyword evidence="2" id="KW-0732">Signal</keyword>
<gene>
    <name evidence="3" type="ORF">C1752_04081</name>
</gene>